<protein>
    <recommendedName>
        <fullName evidence="3">nucleoside-diphosphate kinase</fullName>
        <ecNumber evidence="3">2.7.4.6</ecNumber>
    </recommendedName>
</protein>
<keyword evidence="5 7" id="KW-0418">Kinase</keyword>
<dbReference type="PANTHER" id="PTHR11349">
    <property type="entry name" value="NUCLEOSIDE DIPHOSPHATE KINASE"/>
    <property type="match status" value="1"/>
</dbReference>
<evidence type="ECO:0000256" key="1">
    <source>
        <dbReference type="ARBA" id="ARBA00001946"/>
    </source>
</evidence>
<dbReference type="EC" id="2.7.4.6" evidence="3"/>
<dbReference type="InterPro" id="IPR001564">
    <property type="entry name" value="Nucleoside_diP_kinase"/>
</dbReference>
<evidence type="ECO:0000259" key="6">
    <source>
        <dbReference type="SMART" id="SM00562"/>
    </source>
</evidence>
<organism evidence="7">
    <name type="scientific">anaerobic digester metagenome</name>
    <dbReference type="NCBI Taxonomy" id="1263854"/>
    <lineage>
        <taxon>unclassified sequences</taxon>
        <taxon>metagenomes</taxon>
        <taxon>ecological metagenomes</taxon>
    </lineage>
</organism>
<dbReference type="Gene3D" id="3.30.70.141">
    <property type="entry name" value="Nucleoside diphosphate kinase-like domain"/>
    <property type="match status" value="1"/>
</dbReference>
<dbReference type="GO" id="GO:0004550">
    <property type="term" value="F:nucleoside diphosphate kinase activity"/>
    <property type="evidence" value="ECO:0007669"/>
    <property type="project" value="UniProtKB-EC"/>
</dbReference>
<comment type="similarity">
    <text evidence="2">Belongs to the NDK family.</text>
</comment>
<accession>A0A485LYA2</accession>
<evidence type="ECO:0000313" key="7">
    <source>
        <dbReference type="EMBL" id="VFU13573.1"/>
    </source>
</evidence>
<evidence type="ECO:0000256" key="3">
    <source>
        <dbReference type="ARBA" id="ARBA00012966"/>
    </source>
</evidence>
<dbReference type="InterPro" id="IPR034907">
    <property type="entry name" value="NDK-like_dom"/>
</dbReference>
<evidence type="ECO:0000256" key="2">
    <source>
        <dbReference type="ARBA" id="ARBA00008142"/>
    </source>
</evidence>
<feature type="domain" description="Nucleoside diphosphate kinase-like" evidence="6">
    <location>
        <begin position="6"/>
        <end position="170"/>
    </location>
</feature>
<evidence type="ECO:0000256" key="5">
    <source>
        <dbReference type="ARBA" id="ARBA00022777"/>
    </source>
</evidence>
<proteinExistence type="inferred from homology"/>
<dbReference type="GO" id="GO:0006241">
    <property type="term" value="P:CTP biosynthetic process"/>
    <property type="evidence" value="ECO:0007669"/>
    <property type="project" value="InterPro"/>
</dbReference>
<gene>
    <name evidence="7" type="primary">ndk</name>
    <name evidence="7" type="ORF">SCFA_20043</name>
</gene>
<sequence length="246" mass="27619">MATENLEQSLVLIKPDALKNSLTGYILSQFSEFHTGLRFAALKVVSVNLVLAEEHYAEHKGKFFYPPLLDYIRGYLHYPDEPRKGRVIAIVYQGPGAIKKIRDICGPTNPHDARVQRPGCIRALGTVVPVKDEDGKIVGDRVDNLIHASANPGDAEREIKLWFKPTDIPGIMRQYPTEINEEHYYYKDNTVYAEHQPGSFCFISPGDLVWKSDLEALRLIVAGKEAPLTVNAVVAKYLINKESESL</sequence>
<keyword evidence="4 7" id="KW-0808">Transferase</keyword>
<dbReference type="GO" id="GO:0006183">
    <property type="term" value="P:GTP biosynthetic process"/>
    <property type="evidence" value="ECO:0007669"/>
    <property type="project" value="InterPro"/>
</dbReference>
<reference evidence="7" key="1">
    <citation type="submission" date="2019-03" db="EMBL/GenBank/DDBJ databases">
        <authorList>
            <person name="Hao L."/>
        </authorList>
    </citation>
    <scope>NUCLEOTIDE SEQUENCE</scope>
</reference>
<dbReference type="SUPFAM" id="SSF54919">
    <property type="entry name" value="Nucleoside diphosphate kinase, NDK"/>
    <property type="match status" value="1"/>
</dbReference>
<dbReference type="Pfam" id="PF00334">
    <property type="entry name" value="NDK"/>
    <property type="match status" value="1"/>
</dbReference>
<evidence type="ECO:0000256" key="4">
    <source>
        <dbReference type="ARBA" id="ARBA00022679"/>
    </source>
</evidence>
<dbReference type="SMART" id="SM00562">
    <property type="entry name" value="NDK"/>
    <property type="match status" value="1"/>
</dbReference>
<dbReference type="PRINTS" id="PR01243">
    <property type="entry name" value="NUCDPKINASE"/>
</dbReference>
<dbReference type="AlphaFoldDB" id="A0A485LYA2"/>
<comment type="cofactor">
    <cofactor evidence="1">
        <name>Mg(2+)</name>
        <dbReference type="ChEBI" id="CHEBI:18420"/>
    </cofactor>
</comment>
<dbReference type="InterPro" id="IPR036850">
    <property type="entry name" value="NDK-like_dom_sf"/>
</dbReference>
<dbReference type="PROSITE" id="PS51374">
    <property type="entry name" value="NDPK_LIKE"/>
    <property type="match status" value="1"/>
</dbReference>
<dbReference type="EMBL" id="CAADRM010000081">
    <property type="protein sequence ID" value="VFU13573.1"/>
    <property type="molecule type" value="Genomic_DNA"/>
</dbReference>
<dbReference type="GO" id="GO:0006228">
    <property type="term" value="P:UTP biosynthetic process"/>
    <property type="evidence" value="ECO:0007669"/>
    <property type="project" value="InterPro"/>
</dbReference>
<name>A0A485LYA2_9ZZZZ</name>